<keyword evidence="2" id="KW-1185">Reference proteome</keyword>
<comment type="caution">
    <text evidence="1">The sequence shown here is derived from an EMBL/GenBank/DDBJ whole genome shotgun (WGS) entry which is preliminary data.</text>
</comment>
<dbReference type="Proteomes" id="UP001281761">
    <property type="component" value="Unassembled WGS sequence"/>
</dbReference>
<sequence length="104" mass="11413">MFTNEQLMSDEEILPMSSSLFRGVRAICELNEHPTIDTETDPPMSGNADVSTIPRISPTSFHIQLFSITADDSVPDFSNVDEEIRIALVDGESSILLSDIVSVL</sequence>
<dbReference type="EMBL" id="JARBJD010000139">
    <property type="protein sequence ID" value="KAK2950280.1"/>
    <property type="molecule type" value="Genomic_DNA"/>
</dbReference>
<accession>A0ABQ9XGC9</accession>
<proteinExistence type="predicted"/>
<evidence type="ECO:0000313" key="2">
    <source>
        <dbReference type="Proteomes" id="UP001281761"/>
    </source>
</evidence>
<protein>
    <submittedName>
        <fullName evidence="1">Uncharacterized protein</fullName>
    </submittedName>
</protein>
<evidence type="ECO:0000313" key="1">
    <source>
        <dbReference type="EMBL" id="KAK2950280.1"/>
    </source>
</evidence>
<organism evidence="1 2">
    <name type="scientific">Blattamonas nauphoetae</name>
    <dbReference type="NCBI Taxonomy" id="2049346"/>
    <lineage>
        <taxon>Eukaryota</taxon>
        <taxon>Metamonada</taxon>
        <taxon>Preaxostyla</taxon>
        <taxon>Oxymonadida</taxon>
        <taxon>Blattamonas</taxon>
    </lineage>
</organism>
<reference evidence="1 2" key="1">
    <citation type="journal article" date="2022" name="bioRxiv">
        <title>Genomics of Preaxostyla Flagellates Illuminates Evolutionary Transitions and the Path Towards Mitochondrial Loss.</title>
        <authorList>
            <person name="Novak L.V.F."/>
            <person name="Treitli S.C."/>
            <person name="Pyrih J."/>
            <person name="Halakuc P."/>
            <person name="Pipaliya S.V."/>
            <person name="Vacek V."/>
            <person name="Brzon O."/>
            <person name="Soukal P."/>
            <person name="Eme L."/>
            <person name="Dacks J.B."/>
            <person name="Karnkowska A."/>
            <person name="Elias M."/>
            <person name="Hampl V."/>
        </authorList>
    </citation>
    <scope>NUCLEOTIDE SEQUENCE [LARGE SCALE GENOMIC DNA]</scope>
    <source>
        <strain evidence="1">NAU3</strain>
        <tissue evidence="1">Gut</tissue>
    </source>
</reference>
<gene>
    <name evidence="1" type="ORF">BLNAU_14772</name>
</gene>
<name>A0ABQ9XGC9_9EUKA</name>